<dbReference type="AlphaFoldDB" id="A0A7W9FEE6"/>
<reference evidence="2 3" key="1">
    <citation type="submission" date="2020-08" db="EMBL/GenBank/DDBJ databases">
        <title>Genomic Encyclopedia of Type Strains, Phase IV (KMG-IV): sequencing the most valuable type-strain genomes for metagenomic binning, comparative biology and taxonomic classification.</title>
        <authorList>
            <person name="Goeker M."/>
        </authorList>
    </citation>
    <scope>NUCLEOTIDE SEQUENCE [LARGE SCALE GENOMIC DNA]</scope>
    <source>
        <strain evidence="2 3">DSM 4737</strain>
    </source>
</reference>
<gene>
    <name evidence="2" type="ORF">GGR13_001819</name>
</gene>
<dbReference type="InterPro" id="IPR038740">
    <property type="entry name" value="BioF2-like_GNAT_dom"/>
</dbReference>
<accession>A0A7W9FEE6</accession>
<dbReference type="Proteomes" id="UP000545037">
    <property type="component" value="Unassembled WGS sequence"/>
</dbReference>
<dbReference type="Pfam" id="PF13480">
    <property type="entry name" value="Acetyltransf_6"/>
    <property type="match status" value="1"/>
</dbReference>
<proteinExistence type="predicted"/>
<dbReference type="SUPFAM" id="SSF55729">
    <property type="entry name" value="Acyl-CoA N-acyltransferases (Nat)"/>
    <property type="match status" value="1"/>
</dbReference>
<organism evidence="2 3">
    <name type="scientific">Brevundimonas variabilis</name>
    <dbReference type="NCBI Taxonomy" id="74312"/>
    <lineage>
        <taxon>Bacteria</taxon>
        <taxon>Pseudomonadati</taxon>
        <taxon>Pseudomonadota</taxon>
        <taxon>Alphaproteobacteria</taxon>
        <taxon>Caulobacterales</taxon>
        <taxon>Caulobacteraceae</taxon>
        <taxon>Brevundimonas</taxon>
    </lineage>
</organism>
<dbReference type="Gene3D" id="3.40.630.30">
    <property type="match status" value="1"/>
</dbReference>
<evidence type="ECO:0000313" key="3">
    <source>
        <dbReference type="Proteomes" id="UP000545037"/>
    </source>
</evidence>
<dbReference type="RefSeq" id="WP_183213211.1">
    <property type="nucleotide sequence ID" value="NZ_JACHOR010000003.1"/>
</dbReference>
<feature type="domain" description="BioF2-like acetyltransferase" evidence="1">
    <location>
        <begin position="153"/>
        <end position="295"/>
    </location>
</feature>
<dbReference type="GO" id="GO:0016740">
    <property type="term" value="F:transferase activity"/>
    <property type="evidence" value="ECO:0007669"/>
    <property type="project" value="UniProtKB-KW"/>
</dbReference>
<evidence type="ECO:0000313" key="2">
    <source>
        <dbReference type="EMBL" id="MBB5746215.1"/>
    </source>
</evidence>
<name>A0A7W9FEE6_9CAUL</name>
<keyword evidence="2" id="KW-0808">Transferase</keyword>
<dbReference type="EMBL" id="JACHOR010000003">
    <property type="protein sequence ID" value="MBB5746215.1"/>
    <property type="molecule type" value="Genomic_DNA"/>
</dbReference>
<dbReference type="InterPro" id="IPR016181">
    <property type="entry name" value="Acyl_CoA_acyltransferase"/>
</dbReference>
<sequence>MSGTLRVEIVGVEALDATDIALWHAMLAGNPELASPYFHPDFTRIAARVSPHAAVAVFRRGNRTIGFFPHQRRGSSIQPLAAPMNDYHGVIALRGEAPSLEEVASVMNATRLNVGAWVGTATAGEPRETLLVTMPEGYADWYAERRQTWGKYYKDKERARRSLETELGEVRVELGIKDPAMLDHLIDLKRAQYRRTGRHDVFACGWTQQLLRDLMAGASDGFGGSLAAMWAGGKLTAVEYSLHAGGHYHFWFPAYEPRLSRCSPGILLTLDTMRLASEQGYRVFDFGFGGEGYKKYFCDTSQVVREAFVQRPGFRAAVTEAVAGVMATADPDRAEKLKISVRRRWSAIEACETNRIDRVKGALGAVGAALNKVTCKAPAPIAAALDPQ</sequence>
<comment type="caution">
    <text evidence="2">The sequence shown here is derived from an EMBL/GenBank/DDBJ whole genome shotgun (WGS) entry which is preliminary data.</text>
</comment>
<evidence type="ECO:0000259" key="1">
    <source>
        <dbReference type="Pfam" id="PF13480"/>
    </source>
</evidence>
<keyword evidence="3" id="KW-1185">Reference proteome</keyword>
<protein>
    <submittedName>
        <fullName evidence="2">CelD/BcsL family acetyltransferase involved in cellulose biosynthesis</fullName>
    </submittedName>
</protein>